<accession>A0ABD6EAF8</accession>
<dbReference type="PANTHER" id="PTHR34721:SF3">
    <property type="entry name" value="ACTIVIN_RECP DOMAIN-CONTAINING PROTEIN-RELATED"/>
    <property type="match status" value="1"/>
</dbReference>
<dbReference type="AlphaFoldDB" id="A0ABD6EAF8"/>
<feature type="chain" id="PRO_5044808365" evidence="1">
    <location>
        <begin position="22"/>
        <end position="138"/>
    </location>
</feature>
<dbReference type="Proteomes" id="UP001608902">
    <property type="component" value="Unassembled WGS sequence"/>
</dbReference>
<dbReference type="EMBL" id="JBGFUD010001367">
    <property type="protein sequence ID" value="MFH4976186.1"/>
    <property type="molecule type" value="Genomic_DNA"/>
</dbReference>
<name>A0ABD6EAF8_9BILA</name>
<protein>
    <submittedName>
        <fullName evidence="2">Uncharacterized protein</fullName>
    </submittedName>
</protein>
<proteinExistence type="predicted"/>
<evidence type="ECO:0000256" key="1">
    <source>
        <dbReference type="SAM" id="SignalP"/>
    </source>
</evidence>
<keyword evidence="3" id="KW-1185">Reference proteome</keyword>
<evidence type="ECO:0000313" key="2">
    <source>
        <dbReference type="EMBL" id="MFH4976186.1"/>
    </source>
</evidence>
<gene>
    <name evidence="2" type="ORF">AB6A40_002895</name>
</gene>
<evidence type="ECO:0000313" key="3">
    <source>
        <dbReference type="Proteomes" id="UP001608902"/>
    </source>
</evidence>
<keyword evidence="1" id="KW-0732">Signal</keyword>
<organism evidence="2 3">
    <name type="scientific">Gnathostoma spinigerum</name>
    <dbReference type="NCBI Taxonomy" id="75299"/>
    <lineage>
        <taxon>Eukaryota</taxon>
        <taxon>Metazoa</taxon>
        <taxon>Ecdysozoa</taxon>
        <taxon>Nematoda</taxon>
        <taxon>Chromadorea</taxon>
        <taxon>Rhabditida</taxon>
        <taxon>Spirurina</taxon>
        <taxon>Gnathostomatomorpha</taxon>
        <taxon>Gnathostomatoidea</taxon>
        <taxon>Gnathostomatidae</taxon>
        <taxon>Gnathostoma</taxon>
    </lineage>
</organism>
<sequence length="138" mass="15505">MKAIILVPLIVLSTVFHCVNPLKCYDGHIIFVNGKEQEGTKKPELSECPKYTKHCLTGFIKDGKYKKTKLHECDTKRLCTKDGCTDGTMTIQHGRTREVLAADLCCCSKDKCNSSQKMQYEYGIMISLITTVISYSLS</sequence>
<comment type="caution">
    <text evidence="2">The sequence shown here is derived from an EMBL/GenBank/DDBJ whole genome shotgun (WGS) entry which is preliminary data.</text>
</comment>
<feature type="signal peptide" evidence="1">
    <location>
        <begin position="1"/>
        <end position="21"/>
    </location>
</feature>
<reference evidence="2 3" key="1">
    <citation type="submission" date="2024-08" db="EMBL/GenBank/DDBJ databases">
        <title>Gnathostoma spinigerum genome.</title>
        <authorList>
            <person name="Gonzalez-Bertolin B."/>
            <person name="Monzon S."/>
            <person name="Zaballos A."/>
            <person name="Jimenez P."/>
            <person name="Dekumyoy P."/>
            <person name="Varona S."/>
            <person name="Cuesta I."/>
            <person name="Sumanam S."/>
            <person name="Adisakwattana P."/>
            <person name="Gasser R.B."/>
            <person name="Hernandez-Gonzalez A."/>
            <person name="Young N.D."/>
            <person name="Perteguer M.J."/>
        </authorList>
    </citation>
    <scope>NUCLEOTIDE SEQUENCE [LARGE SCALE GENOMIC DNA]</scope>
    <source>
        <strain evidence="2">AL3</strain>
        <tissue evidence="2">Liver</tissue>
    </source>
</reference>
<dbReference type="PANTHER" id="PTHR34721">
    <property type="entry name" value="PROTEIN CBG09734"/>
    <property type="match status" value="1"/>
</dbReference>